<name>A0A6N1VF05_9HYPH</name>
<gene>
    <name evidence="2" type="ORF">HTY61_04680</name>
</gene>
<accession>A0A6N1VF05</accession>
<evidence type="ECO:0000256" key="1">
    <source>
        <dbReference type="SAM" id="Phobius"/>
    </source>
</evidence>
<sequence>MPSPAGREKSGAIDPSAIWVIVFPSDYCAWFATASGILCKVVPSNPVMCIRRHNRGAAGSSTTELNIERVHKMRFGSARRRLGSLPSSCAQTAPPLRSPLFSRPRRRRRRRWLLGSLLGLLAVPLVLLGLLQSGLFAPIIEREAVNSLADLLPESLEAKIEGAEFGVKGLDGIGVSLEKLVLTDKQSGKLVFSTNAMRLGVRAISALRGKPQVRSLSLSGVEIRLPGPIGNTEGIPAISEIHTALGLLFDSTNRLFEQTTVNGSPVGIEISEMRLTGPGVPTGEILVKKAEILARPRQRALNAEISFRGEDIQVLAILSRDSPNDISVSLKADGVPLPIGALRTLFSAVEEDHSPGLTHPPVLASVAFIARRMPGDVPDELTFEIDPGTVPLKLDEGDFVDLSGRLKFSWMPESRVLSLLESPVRFGRSSGVLSGGIRDVSDSGIAGDTRDFQFEILLNDAISNPLDSPEPPVRFAARSVGTIAPEEGKAEISRIEIKSSAGYAEGVGTLDFTTAVPSAIFALSVSDFDLAGVKQFWPGSVARAARRWVLSNLAGGRVVEGDFLIAEPLRRRVEGSDEKLKGDTEVSLRVEGVRFDVAGDIPPVRDANGRVEFKDGETVILLESGTAYLPSGRTADASDGRLVIHPKDENGLVFADMDVKVAGTADALGELISYRPINARELRDYRPEELSGEADARVQMRFALNRREGAPPPDWTVTLDVRNAALSTPFEGRMLSEMSGRIEIDRRRADIDVSGKIDGFPAEISMIMPFGGAQIEASRDILLKLTDTDRQEIAPGLGDIVKGLTVLNVKSGGDDGHVSIDADLKDAALFLPWIGWTKGTGVQAEASFDLVSNDGETRISDFSLDGGSFSARGDITTGPSGVKSARFAKVSLNPTDDISVSVNRKGGRLEISISGTSFDARALIRHIRKELSAKGSGKGTPVDLTAKIAEVQGFGDESLRNLEVVMRHDGTAVTELTASAISAAGFPVNFSLRGARGDRTVRLEALDGGEVLRFLDIYGQIRGGVLTLALSGNGSDRLSGTVDLNDFRVFDEPRLNALVSTKAGESASINEAIGKEIDTREIRFEKASATVSLAPSILEIENAIIRGPEVGATFRGTVYDENEQMRIAGTFMPAYAINSLLSNVPIVGLVLGNGSDRALIGVTFLLAGDAKKPKITVNPLSLIAPGVFRSIFEFR</sequence>
<reference evidence="2 3" key="1">
    <citation type="submission" date="2020-06" db="EMBL/GenBank/DDBJ databases">
        <title>Oricola thermophila sp. nov. isolated from a tidal sediments.</title>
        <authorList>
            <person name="Kwon K.K."/>
            <person name="Yang S.-H."/>
            <person name="Park M.-J."/>
        </authorList>
    </citation>
    <scope>NUCLEOTIDE SEQUENCE [LARGE SCALE GENOMIC DNA]</scope>
    <source>
        <strain evidence="2 3">MEBiC13590</strain>
    </source>
</reference>
<organism evidence="2 3">
    <name type="scientific">Oricola thermophila</name>
    <dbReference type="NCBI Taxonomy" id="2742145"/>
    <lineage>
        <taxon>Bacteria</taxon>
        <taxon>Pseudomonadati</taxon>
        <taxon>Pseudomonadota</taxon>
        <taxon>Alphaproteobacteria</taxon>
        <taxon>Hyphomicrobiales</taxon>
        <taxon>Ahrensiaceae</taxon>
        <taxon>Oricola</taxon>
    </lineage>
</organism>
<proteinExistence type="predicted"/>
<keyword evidence="1" id="KW-0812">Transmembrane</keyword>
<dbReference type="KEGG" id="orm:HTY61_04680"/>
<evidence type="ECO:0000313" key="2">
    <source>
        <dbReference type="EMBL" id="QKV17802.1"/>
    </source>
</evidence>
<evidence type="ECO:0000313" key="3">
    <source>
        <dbReference type="Proteomes" id="UP000509367"/>
    </source>
</evidence>
<keyword evidence="3" id="KW-1185">Reference proteome</keyword>
<keyword evidence="1" id="KW-0472">Membrane</keyword>
<dbReference type="Proteomes" id="UP000509367">
    <property type="component" value="Chromosome"/>
</dbReference>
<feature type="transmembrane region" description="Helical" evidence="1">
    <location>
        <begin position="112"/>
        <end position="131"/>
    </location>
</feature>
<dbReference type="EMBL" id="CP054836">
    <property type="protein sequence ID" value="QKV17802.1"/>
    <property type="molecule type" value="Genomic_DNA"/>
</dbReference>
<protein>
    <submittedName>
        <fullName evidence="2">Uncharacterized protein</fullName>
    </submittedName>
</protein>
<dbReference type="AlphaFoldDB" id="A0A6N1VF05"/>
<keyword evidence="1" id="KW-1133">Transmembrane helix</keyword>